<dbReference type="SUPFAM" id="SSF109709">
    <property type="entry name" value="KorB DNA-binding domain-like"/>
    <property type="match status" value="1"/>
</dbReference>
<dbReference type="PANTHER" id="PTHR46791:SF9">
    <property type="entry name" value="INTEGRASE CATALYTIC DOMAIN-CONTAINING PROTEIN"/>
    <property type="match status" value="1"/>
</dbReference>
<dbReference type="GO" id="GO:0003676">
    <property type="term" value="F:nucleic acid binding"/>
    <property type="evidence" value="ECO:0007669"/>
    <property type="project" value="InterPro"/>
</dbReference>
<reference evidence="2 3" key="1">
    <citation type="submission" date="2020-04" db="EMBL/GenBank/DDBJ databases">
        <title>Chromosome-level genome assembly of a cyprinid fish Onychostoma macrolepis by integration of Nanopore Sequencing, Bionano and Hi-C technology.</title>
        <authorList>
            <person name="Wang D."/>
        </authorList>
    </citation>
    <scope>NUCLEOTIDE SEQUENCE [LARGE SCALE GENOMIC DNA]</scope>
    <source>
        <strain evidence="2">SWU-2019</strain>
        <tissue evidence="2">Muscle</tissue>
    </source>
</reference>
<feature type="domain" description="Integrase catalytic" evidence="1">
    <location>
        <begin position="205"/>
        <end position="388"/>
    </location>
</feature>
<name>A0A7J6DH72_9TELE</name>
<organism evidence="2 3">
    <name type="scientific">Onychostoma macrolepis</name>
    <dbReference type="NCBI Taxonomy" id="369639"/>
    <lineage>
        <taxon>Eukaryota</taxon>
        <taxon>Metazoa</taxon>
        <taxon>Chordata</taxon>
        <taxon>Craniata</taxon>
        <taxon>Vertebrata</taxon>
        <taxon>Euteleostomi</taxon>
        <taxon>Actinopterygii</taxon>
        <taxon>Neopterygii</taxon>
        <taxon>Teleostei</taxon>
        <taxon>Ostariophysi</taxon>
        <taxon>Cypriniformes</taxon>
        <taxon>Cyprinidae</taxon>
        <taxon>Acrossocheilinae</taxon>
        <taxon>Onychostoma</taxon>
    </lineage>
</organism>
<dbReference type="PANTHER" id="PTHR46791">
    <property type="entry name" value="EXPRESSED PROTEIN"/>
    <property type="match status" value="1"/>
</dbReference>
<accession>A0A7J6DH72</accession>
<evidence type="ECO:0000259" key="1">
    <source>
        <dbReference type="PROSITE" id="PS50994"/>
    </source>
</evidence>
<dbReference type="InterPro" id="IPR036397">
    <property type="entry name" value="RNaseH_sf"/>
</dbReference>
<evidence type="ECO:0000313" key="3">
    <source>
        <dbReference type="Proteomes" id="UP000579812"/>
    </source>
</evidence>
<sequence>MAEEVLRQIERQCYAIERAYHNGFCGQGHLHAIEACLRNLSRVASLLRTETADELNDSLIDLRRILLAQNVEQDQAYSAGRVYSGVRGRPSINVSKQQIEFLMKQGHTVKQMAKILGCSSSFLYRKSKLLGIPLRKLQTQVTEEELTQHVTRLHSLYPNTGSEIMRGLLRAEGLFVQRRRVREVLTHIDPTAAARRWSSAIARRVYHVPHPNSLWHIDGNMRLIRWGFVVHGGIDGKSRLITYLGCNTNNRASTVLTQFVKATCLYGLPSRVRSDHGGENSQIALFMNLVQGVERRSHITGESVHNQRIERLWRDVFLHVLQYFYNLFHSLEDSEVLDPDDDVHKMSLQIVFLPEIQKRLDLFRNGWNHHKLRTEKNKTPVQIWTAGMLSNMEANCRAINNVFGEDPYSTHTLEELLAQHGIDNFPVTDDDEDHFPAVVVDQPRINLSHQQQQNILQAIETISDASAKYQTCCREIANILQDG</sequence>
<dbReference type="PROSITE" id="PS50994">
    <property type="entry name" value="INTEGRASE"/>
    <property type="match status" value="1"/>
</dbReference>
<evidence type="ECO:0000313" key="2">
    <source>
        <dbReference type="EMBL" id="KAF4118124.1"/>
    </source>
</evidence>
<dbReference type="InterPro" id="IPR058913">
    <property type="entry name" value="Integrase_dom_put"/>
</dbReference>
<comment type="caution">
    <text evidence="2">The sequence shown here is derived from an EMBL/GenBank/DDBJ whole genome shotgun (WGS) entry which is preliminary data.</text>
</comment>
<keyword evidence="3" id="KW-1185">Reference proteome</keyword>
<dbReference type="InterPro" id="IPR012337">
    <property type="entry name" value="RNaseH-like_sf"/>
</dbReference>
<proteinExistence type="predicted"/>
<dbReference type="InterPro" id="IPR001584">
    <property type="entry name" value="Integrase_cat-core"/>
</dbReference>
<protein>
    <recommendedName>
        <fullName evidence="1">Integrase catalytic domain-containing protein</fullName>
    </recommendedName>
</protein>
<dbReference type="GO" id="GO:0015074">
    <property type="term" value="P:DNA integration"/>
    <property type="evidence" value="ECO:0007669"/>
    <property type="project" value="InterPro"/>
</dbReference>
<dbReference type="AlphaFoldDB" id="A0A7J6DH72"/>
<gene>
    <name evidence="2" type="ORF">G5714_000175</name>
</gene>
<dbReference type="Proteomes" id="UP000579812">
    <property type="component" value="Unassembled WGS sequence"/>
</dbReference>
<dbReference type="EMBL" id="JAAMOB010000001">
    <property type="protein sequence ID" value="KAF4118124.1"/>
    <property type="molecule type" value="Genomic_DNA"/>
</dbReference>
<dbReference type="SUPFAM" id="SSF53098">
    <property type="entry name" value="Ribonuclease H-like"/>
    <property type="match status" value="1"/>
</dbReference>
<dbReference type="Pfam" id="PF24764">
    <property type="entry name" value="rva_4"/>
    <property type="match status" value="1"/>
</dbReference>
<dbReference type="Gene3D" id="3.30.420.10">
    <property type="entry name" value="Ribonuclease H-like superfamily/Ribonuclease H"/>
    <property type="match status" value="1"/>
</dbReference>